<feature type="compositionally biased region" description="Basic residues" evidence="1">
    <location>
        <begin position="30"/>
        <end position="48"/>
    </location>
</feature>
<dbReference type="AlphaFoldDB" id="A0A086JL69"/>
<evidence type="ECO:0000256" key="1">
    <source>
        <dbReference type="SAM" id="MobiDB-lite"/>
    </source>
</evidence>
<proteinExistence type="predicted"/>
<sequence length="118" mass="13824">MSGTSDKEEKKDKVNRRGREKQPGRCDRRSKQRQGRRGTKRERKQRQTGKKEGEVPVEIGEKEWEERDREKPLAGTKEEKKRASGGRWASALVLHVRESRKNRMKDASNEDRTHALTE</sequence>
<dbReference type="EMBL" id="AHZU02001383">
    <property type="protein sequence ID" value="KFG32887.1"/>
    <property type="molecule type" value="Genomic_DNA"/>
</dbReference>
<feature type="region of interest" description="Disordered" evidence="1">
    <location>
        <begin position="1"/>
        <end position="118"/>
    </location>
</feature>
<gene>
    <name evidence="2" type="ORF">TGDOM2_242780B</name>
</gene>
<dbReference type="VEuPathDB" id="ToxoDB:TGDOM2_242780B"/>
<evidence type="ECO:0000313" key="3">
    <source>
        <dbReference type="Proteomes" id="UP000028837"/>
    </source>
</evidence>
<reference evidence="2 3" key="1">
    <citation type="submission" date="2014-02" db="EMBL/GenBank/DDBJ databases">
        <authorList>
            <person name="Sibley D."/>
            <person name="Venepally P."/>
            <person name="Karamycheva S."/>
            <person name="Hadjithomas M."/>
            <person name="Khan A."/>
            <person name="Brunk B."/>
            <person name="Roos D."/>
            <person name="Caler E."/>
            <person name="Lorenzi H."/>
        </authorList>
    </citation>
    <scope>NUCLEOTIDE SEQUENCE [LARGE SCALE GENOMIC DNA]</scope>
    <source>
        <strain evidence="2 3">GAB2-2007-GAL-DOM2</strain>
    </source>
</reference>
<accession>A0A086JL69</accession>
<feature type="compositionally biased region" description="Basic and acidic residues" evidence="1">
    <location>
        <begin position="1"/>
        <end position="29"/>
    </location>
</feature>
<protein>
    <submittedName>
        <fullName evidence="2">Uncharacterized protein</fullName>
    </submittedName>
</protein>
<dbReference type="Proteomes" id="UP000028837">
    <property type="component" value="Unassembled WGS sequence"/>
</dbReference>
<name>A0A086JL69_TOXGO</name>
<organism evidence="2 3">
    <name type="scientific">Toxoplasma gondii GAB2-2007-GAL-DOM2</name>
    <dbReference type="NCBI Taxonomy" id="1130820"/>
    <lineage>
        <taxon>Eukaryota</taxon>
        <taxon>Sar</taxon>
        <taxon>Alveolata</taxon>
        <taxon>Apicomplexa</taxon>
        <taxon>Conoidasida</taxon>
        <taxon>Coccidia</taxon>
        <taxon>Eucoccidiorida</taxon>
        <taxon>Eimeriorina</taxon>
        <taxon>Sarcocystidae</taxon>
        <taxon>Toxoplasma</taxon>
    </lineage>
</organism>
<comment type="caution">
    <text evidence="2">The sequence shown here is derived from an EMBL/GenBank/DDBJ whole genome shotgun (WGS) entry which is preliminary data.</text>
</comment>
<evidence type="ECO:0000313" key="2">
    <source>
        <dbReference type="EMBL" id="KFG32887.1"/>
    </source>
</evidence>
<feature type="compositionally biased region" description="Basic and acidic residues" evidence="1">
    <location>
        <begin position="95"/>
        <end position="118"/>
    </location>
</feature>
<feature type="compositionally biased region" description="Basic and acidic residues" evidence="1">
    <location>
        <begin position="49"/>
        <end position="82"/>
    </location>
</feature>